<dbReference type="GeneID" id="36540284"/>
<evidence type="ECO:0000313" key="1">
    <source>
        <dbReference type="EMBL" id="PKY04979.1"/>
    </source>
</evidence>
<dbReference type="VEuPathDB" id="FungiDB:P168DRAFT_142532"/>
<keyword evidence="2" id="KW-1185">Reference proteome</keyword>
<comment type="caution">
    <text evidence="1">The sequence shown here is derived from an EMBL/GenBank/DDBJ whole genome shotgun (WGS) entry which is preliminary data.</text>
</comment>
<dbReference type="AlphaFoldDB" id="A0A2I1D528"/>
<dbReference type="Proteomes" id="UP000234254">
    <property type="component" value="Unassembled WGS sequence"/>
</dbReference>
<reference evidence="1" key="1">
    <citation type="submission" date="2016-12" db="EMBL/GenBank/DDBJ databases">
        <title>The genomes of Aspergillus section Nigri reveals drivers in fungal speciation.</title>
        <authorList>
            <consortium name="DOE Joint Genome Institute"/>
            <person name="Vesth T.C."/>
            <person name="Nybo J."/>
            <person name="Theobald S."/>
            <person name="Brandl J."/>
            <person name="Frisvad J.C."/>
            <person name="Nielsen K.F."/>
            <person name="Lyhne E.K."/>
            <person name="Kogle M.E."/>
            <person name="Kuo A."/>
            <person name="Riley R."/>
            <person name="Clum A."/>
            <person name="Nolan M."/>
            <person name="Lipzen A."/>
            <person name="Salamov A."/>
            <person name="Henrissat B."/>
            <person name="Wiebenga A."/>
            <person name="De vries R.P."/>
            <person name="Grigoriev I.V."/>
            <person name="Mortensen U.H."/>
            <person name="Andersen M.R."/>
            <person name="Baker S.E."/>
        </authorList>
    </citation>
    <scope>NUCLEOTIDE SEQUENCE</scope>
    <source>
        <strain evidence="1">IBT 28561</strain>
    </source>
</reference>
<proteinExistence type="predicted"/>
<dbReference type="RefSeq" id="XP_024693573.1">
    <property type="nucleotide sequence ID" value="XM_024832762.1"/>
</dbReference>
<gene>
    <name evidence="1" type="ORF">P168DRAFT_142532</name>
</gene>
<protein>
    <submittedName>
        <fullName evidence="1">Uncharacterized protein</fullName>
    </submittedName>
</protein>
<sequence>MRQRKQGRVTFDQEKFQNKELSAHVTLGLDLCGREMRSRGDSMVEFRSSEGKVLRRGALDRILGGRRIQSGLTCEPPGCSRISPFHTCLQFLVVCPEHGSAVGLLTSGLVMIGCLLPTTSYPCIHVKTKMVTLFVFDPMMIMPGAVRGTWPGCI</sequence>
<dbReference type="EMBL" id="MSFM01000005">
    <property type="protein sequence ID" value="PKY04979.1"/>
    <property type="molecule type" value="Genomic_DNA"/>
</dbReference>
<name>A0A2I1D528_ASPC2</name>
<organism evidence="1 2">
    <name type="scientific">Aspergillus campestris (strain IBT 28561)</name>
    <dbReference type="NCBI Taxonomy" id="1392248"/>
    <lineage>
        <taxon>Eukaryota</taxon>
        <taxon>Fungi</taxon>
        <taxon>Dikarya</taxon>
        <taxon>Ascomycota</taxon>
        <taxon>Pezizomycotina</taxon>
        <taxon>Eurotiomycetes</taxon>
        <taxon>Eurotiomycetidae</taxon>
        <taxon>Eurotiales</taxon>
        <taxon>Aspergillaceae</taxon>
        <taxon>Aspergillus</taxon>
        <taxon>Aspergillus subgen. Circumdati</taxon>
    </lineage>
</organism>
<accession>A0A2I1D528</accession>
<evidence type="ECO:0000313" key="2">
    <source>
        <dbReference type="Proteomes" id="UP000234254"/>
    </source>
</evidence>